<protein>
    <submittedName>
        <fullName evidence="7">Uncharacterized protein</fullName>
    </submittedName>
</protein>
<evidence type="ECO:0000256" key="2">
    <source>
        <dbReference type="ARBA" id="ARBA00022475"/>
    </source>
</evidence>
<accession>A0A382GIP1</accession>
<dbReference type="GO" id="GO:0005886">
    <property type="term" value="C:plasma membrane"/>
    <property type="evidence" value="ECO:0007669"/>
    <property type="project" value="UniProtKB-SubCell"/>
</dbReference>
<feature type="transmembrane region" description="Helical" evidence="6">
    <location>
        <begin position="12"/>
        <end position="33"/>
    </location>
</feature>
<dbReference type="AlphaFoldDB" id="A0A382GIP1"/>
<evidence type="ECO:0000256" key="4">
    <source>
        <dbReference type="ARBA" id="ARBA00022989"/>
    </source>
</evidence>
<keyword evidence="4 6" id="KW-1133">Transmembrane helix</keyword>
<organism evidence="7">
    <name type="scientific">marine metagenome</name>
    <dbReference type="NCBI Taxonomy" id="408172"/>
    <lineage>
        <taxon>unclassified sequences</taxon>
        <taxon>metagenomes</taxon>
        <taxon>ecological metagenomes</taxon>
    </lineage>
</organism>
<comment type="subcellular location">
    <subcellularLocation>
        <location evidence="1">Cell membrane</location>
        <topology evidence="1">Multi-pass membrane protein</topology>
    </subcellularLocation>
</comment>
<keyword evidence="3 6" id="KW-0812">Transmembrane</keyword>
<proteinExistence type="predicted"/>
<name>A0A382GIP1_9ZZZZ</name>
<evidence type="ECO:0000313" key="7">
    <source>
        <dbReference type="EMBL" id="SVB75020.1"/>
    </source>
</evidence>
<keyword evidence="2" id="KW-1003">Cell membrane</keyword>
<evidence type="ECO:0000256" key="1">
    <source>
        <dbReference type="ARBA" id="ARBA00004651"/>
    </source>
</evidence>
<dbReference type="EMBL" id="UINC01055766">
    <property type="protein sequence ID" value="SVB75020.1"/>
    <property type="molecule type" value="Genomic_DNA"/>
</dbReference>
<evidence type="ECO:0000256" key="3">
    <source>
        <dbReference type="ARBA" id="ARBA00022692"/>
    </source>
</evidence>
<sequence>MHQAIRDSLKTGWVVIAVLAVLTAVEFLVAVVFDNTAILFTLLLLVALLKAWLIIQYFMHFGQLWKHVSDAWYGMLIDDPEIDREED</sequence>
<evidence type="ECO:0000256" key="5">
    <source>
        <dbReference type="ARBA" id="ARBA00023136"/>
    </source>
</evidence>
<reference evidence="7" key="1">
    <citation type="submission" date="2018-05" db="EMBL/GenBank/DDBJ databases">
        <authorList>
            <person name="Lanie J.A."/>
            <person name="Ng W.-L."/>
            <person name="Kazmierczak K.M."/>
            <person name="Andrzejewski T.M."/>
            <person name="Davidsen T.M."/>
            <person name="Wayne K.J."/>
            <person name="Tettelin H."/>
            <person name="Glass J.I."/>
            <person name="Rusch D."/>
            <person name="Podicherti R."/>
            <person name="Tsui H.-C.T."/>
            <person name="Winkler M.E."/>
        </authorList>
    </citation>
    <scope>NUCLEOTIDE SEQUENCE</scope>
</reference>
<dbReference type="Pfam" id="PF03626">
    <property type="entry name" value="COX4_pro"/>
    <property type="match status" value="1"/>
</dbReference>
<keyword evidence="5 6" id="KW-0472">Membrane</keyword>
<evidence type="ECO:0000256" key="6">
    <source>
        <dbReference type="SAM" id="Phobius"/>
    </source>
</evidence>
<dbReference type="InterPro" id="IPR005171">
    <property type="entry name" value="Cyt_c_oxidase_su4_prok"/>
</dbReference>
<gene>
    <name evidence="7" type="ORF">METZ01_LOCUS227874</name>
</gene>
<feature type="transmembrane region" description="Helical" evidence="6">
    <location>
        <begin position="39"/>
        <end position="59"/>
    </location>
</feature>